<feature type="domain" description="DUF4010" evidence="3">
    <location>
        <begin position="209"/>
        <end position="418"/>
    </location>
</feature>
<evidence type="ECO:0000259" key="3">
    <source>
        <dbReference type="Pfam" id="PF13194"/>
    </source>
</evidence>
<evidence type="ECO:0000313" key="4">
    <source>
        <dbReference type="EMBL" id="KAF1727520.1"/>
    </source>
</evidence>
<dbReference type="Proteomes" id="UP000781710">
    <property type="component" value="Unassembled WGS sequence"/>
</dbReference>
<dbReference type="PANTHER" id="PTHR39084:SF1">
    <property type="entry name" value="DUF4010 DOMAIN-CONTAINING PROTEIN"/>
    <property type="match status" value="1"/>
</dbReference>
<comment type="caution">
    <text evidence="4">The sequence shown here is derived from an EMBL/GenBank/DDBJ whole genome shotgun (WGS) entry which is preliminary data.</text>
</comment>
<protein>
    <recommendedName>
        <fullName evidence="6">DUF4010 domain-containing protein</fullName>
    </recommendedName>
</protein>
<gene>
    <name evidence="4" type="ORF">CSC78_01520</name>
</gene>
<dbReference type="EMBL" id="PDWW01000001">
    <property type="protein sequence ID" value="KAF1727520.1"/>
    <property type="molecule type" value="Genomic_DNA"/>
</dbReference>
<dbReference type="Pfam" id="PF13194">
    <property type="entry name" value="DUF4010"/>
    <property type="match status" value="1"/>
</dbReference>
<evidence type="ECO:0000256" key="1">
    <source>
        <dbReference type="SAM" id="Phobius"/>
    </source>
</evidence>
<sequence>MMGSTAKVARIVRVDETNARPFVMLAAPTRKDGMDEATPQTWLALSSALGLGLLIGLVRERSGGRGHRIAGLRTHALVALMAAVATMLGSVVVLVGLGVVGLLAAMAYRATQQDDPGLTSEVTLVLTFLLGALALRFPALATGLAVVVAVLLYAKQPLHELTRETFSEREVFDGLLLLASALVILPILPDRPIGPFEAINLATIWKLVVLVMAVSALGHIVLRVVGNRWGLAAAGFFAGYVSSTAATIGFGQRAKETPALMRSAVAAALLSNLASLTLCVPILWAVSPPLVRDLLPELSAIGAVLLAGGLLGLRAGREETVKPPTSESRMFRFGQALGFALLVAVLTFVAAALASWIGPRGAMAAAAMSALAELHAAVATLANQFSRGGMEAAEARWWMLALLAASLTAKSVIAWISGGAAYGLRVSAGLMLALAAGAAMVWVF</sequence>
<dbReference type="Pfam" id="PF02308">
    <property type="entry name" value="MgtC"/>
    <property type="match status" value="1"/>
</dbReference>
<feature type="domain" description="MgtC/SapB/SrpB/YhiD N-terminal" evidence="2">
    <location>
        <begin position="46"/>
        <end position="160"/>
    </location>
</feature>
<feature type="transmembrane region" description="Helical" evidence="1">
    <location>
        <begin position="263"/>
        <end position="286"/>
    </location>
</feature>
<feature type="transmembrane region" description="Helical" evidence="1">
    <location>
        <begin position="128"/>
        <end position="154"/>
    </location>
</feature>
<proteinExistence type="predicted"/>
<name>A0ABQ6ZMF5_9GAMM</name>
<keyword evidence="1" id="KW-0472">Membrane</keyword>
<organism evidence="4 5">
    <name type="scientific">Pseudoxanthomonas japonensis</name>
    <dbReference type="NCBI Taxonomy" id="69284"/>
    <lineage>
        <taxon>Bacteria</taxon>
        <taxon>Pseudomonadati</taxon>
        <taxon>Pseudomonadota</taxon>
        <taxon>Gammaproteobacteria</taxon>
        <taxon>Lysobacterales</taxon>
        <taxon>Lysobacteraceae</taxon>
        <taxon>Pseudoxanthomonas</taxon>
    </lineage>
</organism>
<feature type="transmembrane region" description="Helical" evidence="1">
    <location>
        <begin position="336"/>
        <end position="357"/>
    </location>
</feature>
<accession>A0ABQ6ZMF5</accession>
<reference evidence="4 5" key="1">
    <citation type="submission" date="2017-10" db="EMBL/GenBank/DDBJ databases">
        <title>Whole genome sequencing of members of genus Pseudoxanthomonas.</title>
        <authorList>
            <person name="Kumar S."/>
            <person name="Bansal K."/>
            <person name="Kaur A."/>
            <person name="Patil P."/>
            <person name="Sharma S."/>
            <person name="Patil P.B."/>
        </authorList>
    </citation>
    <scope>NUCLEOTIDE SEQUENCE [LARGE SCALE GENOMIC DNA]</scope>
    <source>
        <strain evidence="4 5">DSM 17109</strain>
    </source>
</reference>
<feature type="transmembrane region" description="Helical" evidence="1">
    <location>
        <begin position="298"/>
        <end position="315"/>
    </location>
</feature>
<evidence type="ECO:0000313" key="5">
    <source>
        <dbReference type="Proteomes" id="UP000781710"/>
    </source>
</evidence>
<feature type="transmembrane region" description="Helical" evidence="1">
    <location>
        <begin position="231"/>
        <end position="251"/>
    </location>
</feature>
<feature type="transmembrane region" description="Helical" evidence="1">
    <location>
        <begin position="422"/>
        <end position="443"/>
    </location>
</feature>
<evidence type="ECO:0008006" key="6">
    <source>
        <dbReference type="Google" id="ProtNLM"/>
    </source>
</evidence>
<dbReference type="PANTHER" id="PTHR39084">
    <property type="entry name" value="MEMBRANE PROTEIN-RELATED"/>
    <property type="match status" value="1"/>
</dbReference>
<feature type="transmembrane region" description="Helical" evidence="1">
    <location>
        <begin position="397"/>
        <end position="416"/>
    </location>
</feature>
<dbReference type="InterPro" id="IPR025105">
    <property type="entry name" value="DUF4010"/>
</dbReference>
<feature type="transmembrane region" description="Helical" evidence="1">
    <location>
        <begin position="41"/>
        <end position="58"/>
    </location>
</feature>
<keyword evidence="1" id="KW-0812">Transmembrane</keyword>
<keyword evidence="1" id="KW-1133">Transmembrane helix</keyword>
<keyword evidence="5" id="KW-1185">Reference proteome</keyword>
<evidence type="ECO:0000259" key="2">
    <source>
        <dbReference type="Pfam" id="PF02308"/>
    </source>
</evidence>
<feature type="transmembrane region" description="Helical" evidence="1">
    <location>
        <begin position="204"/>
        <end position="225"/>
    </location>
</feature>
<feature type="transmembrane region" description="Helical" evidence="1">
    <location>
        <begin position="78"/>
        <end position="108"/>
    </location>
</feature>
<dbReference type="InterPro" id="IPR049177">
    <property type="entry name" value="MgtC_SapB_SrpB_YhiD_N"/>
</dbReference>